<evidence type="ECO:0000313" key="1">
    <source>
        <dbReference type="EMBL" id="EGT42514.1"/>
    </source>
</evidence>
<dbReference type="InParanoid" id="G0MRY6"/>
<dbReference type="Proteomes" id="UP000008068">
    <property type="component" value="Unassembled WGS sequence"/>
</dbReference>
<organism evidence="2">
    <name type="scientific">Caenorhabditis brenneri</name>
    <name type="common">Nematode worm</name>
    <dbReference type="NCBI Taxonomy" id="135651"/>
    <lineage>
        <taxon>Eukaryota</taxon>
        <taxon>Metazoa</taxon>
        <taxon>Ecdysozoa</taxon>
        <taxon>Nematoda</taxon>
        <taxon>Chromadorea</taxon>
        <taxon>Rhabditida</taxon>
        <taxon>Rhabditina</taxon>
        <taxon>Rhabditomorpha</taxon>
        <taxon>Rhabditoidea</taxon>
        <taxon>Rhabditidae</taxon>
        <taxon>Peloderinae</taxon>
        <taxon>Caenorhabditis</taxon>
    </lineage>
</organism>
<dbReference type="HOGENOM" id="CLU_2796220_0_0_1"/>
<name>G0MRY6_CAEBE</name>
<dbReference type="STRING" id="135651.G0MRY6"/>
<dbReference type="EMBL" id="GL379809">
    <property type="protein sequence ID" value="EGT42514.1"/>
    <property type="molecule type" value="Genomic_DNA"/>
</dbReference>
<accession>G0MRY6</accession>
<gene>
    <name evidence="1" type="ORF">CAEBREN_30322</name>
</gene>
<reference evidence="2" key="1">
    <citation type="submission" date="2011-07" db="EMBL/GenBank/DDBJ databases">
        <authorList>
            <consortium name="Caenorhabditis brenneri Sequencing and Analysis Consortium"/>
            <person name="Wilson R.K."/>
        </authorList>
    </citation>
    <scope>NUCLEOTIDE SEQUENCE [LARGE SCALE GENOMIC DNA]</scope>
    <source>
        <strain evidence="2">PB2801</strain>
    </source>
</reference>
<dbReference type="AlphaFoldDB" id="G0MRY6"/>
<protein>
    <submittedName>
        <fullName evidence="1">Uncharacterized protein</fullName>
    </submittedName>
</protein>
<proteinExistence type="predicted"/>
<evidence type="ECO:0000313" key="2">
    <source>
        <dbReference type="Proteomes" id="UP000008068"/>
    </source>
</evidence>
<sequence>MFPSYKLFIFSVKDDALKKERQTSAWSKPLNHSNFTHWHMRPENVLDEELKEYEDHRKSLIANQKKKK</sequence>
<dbReference type="eggNOG" id="KOG2116">
    <property type="taxonomic scope" value="Eukaryota"/>
</dbReference>
<keyword evidence="2" id="KW-1185">Reference proteome</keyword>